<dbReference type="STRING" id="1077348.A0A2G8SNH1"/>
<evidence type="ECO:0000256" key="1">
    <source>
        <dbReference type="ARBA" id="ARBA00001924"/>
    </source>
</evidence>
<dbReference type="InterPro" id="IPR000572">
    <property type="entry name" value="OxRdtase_Mopterin-bd_dom"/>
</dbReference>
<comment type="caution">
    <text evidence="8">The sequence shown here is derived from an EMBL/GenBank/DDBJ whole genome shotgun (WGS) entry which is preliminary data.</text>
</comment>
<protein>
    <recommendedName>
        <fullName evidence="10">Oxidoreductase molybdopterin-binding domain-containing protein</fullName>
    </recommendedName>
</protein>
<keyword evidence="4" id="KW-0560">Oxidoreductase</keyword>
<dbReference type="Pfam" id="PF00174">
    <property type="entry name" value="Oxidored_molyb"/>
    <property type="match status" value="1"/>
</dbReference>
<dbReference type="OrthoDB" id="10051395at2759"/>
<evidence type="ECO:0000313" key="8">
    <source>
        <dbReference type="EMBL" id="PIL35315.1"/>
    </source>
</evidence>
<sequence length="576" mass="63565">MVRLQEDAMDFSEEVPHSDLLIVRGTEPYNAEPSAAALVEFPITPEDLIYCRNHSPVLDLDESTYTVDILGLEGPRSFTVEELRTNFPRVEVVAALQCAGNRRKEMDEVKKVKGVLWNDGVIANCRWAGVRVRDILEVAGIDFSSLNGWHVCFTSNITPCQDDRDYGASVPLTTVMDPDGDVLLAYDMNDEPLSPDHGYPLRVVVPGFLGARWVKWVDTISISPDESPNFYQQRDYKVLPEEVDTSEKAEAAWGKTPSLTTLPINSVIGSVTRLGADSDALRIKGYAIANGDVQISSVEVSIDDGATWTPAKITYQEGRWSWTLWEAHLKDVPSEGVVYSRATDRLGRRQEREGQWNFRGVAYNPWGRGSWGPLGLPQADSDGDLPAHNSSEFIMKLSSVAIALASLYAQASAAPAASSVPQPATVLTCGYPTVPFLRAWSKSVTDHFFTTNQTEMDAFLANGYVAQGIAAYILPSDTQAPTAVPLFRLYSSKSGDHYYTANTTNRDEVLSRGNYVSDGIAGYVYADQECGTVPFYRIYNHTIGDNFFTTDQAEIYDFVDQLGYTDLGVTAYVNPQ</sequence>
<dbReference type="AlphaFoldDB" id="A0A2G8SNH1"/>
<dbReference type="PANTHER" id="PTHR19372:SF7">
    <property type="entry name" value="SULFITE OXIDASE, MITOCHONDRIAL"/>
    <property type="match status" value="1"/>
</dbReference>
<dbReference type="InterPro" id="IPR005066">
    <property type="entry name" value="MoCF_OxRdtse_dimer"/>
</dbReference>
<dbReference type="SUPFAM" id="SSF81296">
    <property type="entry name" value="E set domains"/>
    <property type="match status" value="1"/>
</dbReference>
<evidence type="ECO:0000313" key="9">
    <source>
        <dbReference type="Proteomes" id="UP000230002"/>
    </source>
</evidence>
<evidence type="ECO:0000259" key="7">
    <source>
        <dbReference type="Pfam" id="PF18885"/>
    </source>
</evidence>
<dbReference type="SUPFAM" id="SSF56524">
    <property type="entry name" value="Oxidoreductase molybdopterin-binding domain"/>
    <property type="match status" value="1"/>
</dbReference>
<comment type="cofactor">
    <cofactor evidence="1">
        <name>Mo-molybdopterin</name>
        <dbReference type="ChEBI" id="CHEBI:71302"/>
    </cofactor>
</comment>
<dbReference type="InterPro" id="IPR008335">
    <property type="entry name" value="Mopterin_OxRdtase_euk"/>
</dbReference>
<dbReference type="PANTHER" id="PTHR19372">
    <property type="entry name" value="SULFITE REDUCTASE"/>
    <property type="match status" value="1"/>
</dbReference>
<feature type="domain" description="Moybdenum cofactor oxidoreductase dimerisation" evidence="6">
    <location>
        <begin position="261"/>
        <end position="368"/>
    </location>
</feature>
<dbReference type="GO" id="GO:0043546">
    <property type="term" value="F:molybdopterin cofactor binding"/>
    <property type="evidence" value="ECO:0007669"/>
    <property type="project" value="TreeGrafter"/>
</dbReference>
<keyword evidence="3" id="KW-0479">Metal-binding</keyword>
<dbReference type="InterPro" id="IPR014756">
    <property type="entry name" value="Ig_E-set"/>
</dbReference>
<dbReference type="FunFam" id="3.90.420.10:FF:000002">
    <property type="entry name" value="sulfite oxidase, mitochondrial"/>
    <property type="match status" value="1"/>
</dbReference>
<organism evidence="8 9">
    <name type="scientific">Ganoderma sinense ZZ0214-1</name>
    <dbReference type="NCBI Taxonomy" id="1077348"/>
    <lineage>
        <taxon>Eukaryota</taxon>
        <taxon>Fungi</taxon>
        <taxon>Dikarya</taxon>
        <taxon>Basidiomycota</taxon>
        <taxon>Agaricomycotina</taxon>
        <taxon>Agaricomycetes</taxon>
        <taxon>Polyporales</taxon>
        <taxon>Polyporaceae</taxon>
        <taxon>Ganoderma</taxon>
    </lineage>
</organism>
<accession>A0A2G8SNH1</accession>
<dbReference type="GO" id="GO:0030151">
    <property type="term" value="F:molybdenum ion binding"/>
    <property type="evidence" value="ECO:0007669"/>
    <property type="project" value="InterPro"/>
</dbReference>
<dbReference type="Proteomes" id="UP000230002">
    <property type="component" value="Unassembled WGS sequence"/>
</dbReference>
<keyword evidence="2" id="KW-0500">Molybdenum</keyword>
<evidence type="ECO:0000256" key="2">
    <source>
        <dbReference type="ARBA" id="ARBA00022505"/>
    </source>
</evidence>
<dbReference type="GO" id="GO:0008482">
    <property type="term" value="F:sulfite oxidase activity"/>
    <property type="evidence" value="ECO:0007669"/>
    <property type="project" value="TreeGrafter"/>
</dbReference>
<gene>
    <name evidence="8" type="ORF">GSI_02040</name>
</gene>
<dbReference type="InterPro" id="IPR036374">
    <property type="entry name" value="OxRdtase_Mopterin-bd_sf"/>
</dbReference>
<feature type="domain" description="Oxidoreductase molybdopterin-binding" evidence="5">
    <location>
        <begin position="54"/>
        <end position="231"/>
    </location>
</feature>
<evidence type="ECO:0008006" key="10">
    <source>
        <dbReference type="Google" id="ProtNLM"/>
    </source>
</evidence>
<dbReference type="GO" id="GO:0005739">
    <property type="term" value="C:mitochondrion"/>
    <property type="evidence" value="ECO:0007669"/>
    <property type="project" value="TreeGrafter"/>
</dbReference>
<dbReference type="Pfam" id="PF18885">
    <property type="entry name" value="DUF5648"/>
    <property type="match status" value="1"/>
</dbReference>
<name>A0A2G8SNH1_9APHY</name>
<evidence type="ECO:0000256" key="3">
    <source>
        <dbReference type="ARBA" id="ARBA00022723"/>
    </source>
</evidence>
<dbReference type="Gene3D" id="3.90.420.10">
    <property type="entry name" value="Oxidoreductase, molybdopterin-binding domain"/>
    <property type="match status" value="1"/>
</dbReference>
<evidence type="ECO:0000259" key="6">
    <source>
        <dbReference type="Pfam" id="PF03404"/>
    </source>
</evidence>
<dbReference type="Pfam" id="PF03404">
    <property type="entry name" value="Mo-co_dimer"/>
    <property type="match status" value="1"/>
</dbReference>
<evidence type="ECO:0000259" key="5">
    <source>
        <dbReference type="Pfam" id="PF00174"/>
    </source>
</evidence>
<evidence type="ECO:0000256" key="4">
    <source>
        <dbReference type="ARBA" id="ARBA00023002"/>
    </source>
</evidence>
<dbReference type="PRINTS" id="PR00407">
    <property type="entry name" value="EUMOPTERIN"/>
</dbReference>
<dbReference type="GO" id="GO:0020037">
    <property type="term" value="F:heme binding"/>
    <property type="evidence" value="ECO:0007669"/>
    <property type="project" value="TreeGrafter"/>
</dbReference>
<feature type="domain" description="DUF5648" evidence="7">
    <location>
        <begin position="435"/>
        <end position="573"/>
    </location>
</feature>
<keyword evidence="9" id="KW-1185">Reference proteome</keyword>
<dbReference type="InterPro" id="IPR043708">
    <property type="entry name" value="DUF5648"/>
</dbReference>
<dbReference type="Gene3D" id="2.60.40.650">
    <property type="match status" value="1"/>
</dbReference>
<dbReference type="GO" id="GO:0006790">
    <property type="term" value="P:sulfur compound metabolic process"/>
    <property type="evidence" value="ECO:0007669"/>
    <property type="project" value="TreeGrafter"/>
</dbReference>
<reference evidence="8 9" key="1">
    <citation type="journal article" date="2015" name="Sci. Rep.">
        <title>Chromosome-level genome map provides insights into diverse defense mechanisms in the medicinal fungus Ganoderma sinense.</title>
        <authorList>
            <person name="Zhu Y."/>
            <person name="Xu J."/>
            <person name="Sun C."/>
            <person name="Zhou S."/>
            <person name="Xu H."/>
            <person name="Nelson D.R."/>
            <person name="Qian J."/>
            <person name="Song J."/>
            <person name="Luo H."/>
            <person name="Xiang L."/>
            <person name="Li Y."/>
            <person name="Xu Z."/>
            <person name="Ji A."/>
            <person name="Wang L."/>
            <person name="Lu S."/>
            <person name="Hayward A."/>
            <person name="Sun W."/>
            <person name="Li X."/>
            <person name="Schwartz D.C."/>
            <person name="Wang Y."/>
            <person name="Chen S."/>
        </authorList>
    </citation>
    <scope>NUCLEOTIDE SEQUENCE [LARGE SCALE GENOMIC DNA]</scope>
    <source>
        <strain evidence="8 9">ZZ0214-1</strain>
    </source>
</reference>
<proteinExistence type="predicted"/>
<dbReference type="EMBL" id="AYKW01000003">
    <property type="protein sequence ID" value="PIL35315.1"/>
    <property type="molecule type" value="Genomic_DNA"/>
</dbReference>